<name>A0A8S0XEZ2_9GAMM</name>
<evidence type="ECO:0000313" key="1">
    <source>
        <dbReference type="EMBL" id="CAA9890174.1"/>
    </source>
</evidence>
<dbReference type="AlphaFoldDB" id="A0A8S0XEZ2"/>
<dbReference type="EMBL" id="CADCXN010000047">
    <property type="protein sequence ID" value="CAA9890174.1"/>
    <property type="molecule type" value="Genomic_DNA"/>
</dbReference>
<dbReference type="Proteomes" id="UP000494216">
    <property type="component" value="Unassembled WGS sequence"/>
</dbReference>
<proteinExistence type="predicted"/>
<dbReference type="Pfam" id="PF02635">
    <property type="entry name" value="DsrE"/>
    <property type="match status" value="1"/>
</dbReference>
<dbReference type="PANTHER" id="PTHR37691:SF1">
    <property type="entry name" value="BLR3518 PROTEIN"/>
    <property type="match status" value="1"/>
</dbReference>
<dbReference type="InterPro" id="IPR027396">
    <property type="entry name" value="DsrEFH-like"/>
</dbReference>
<dbReference type="PANTHER" id="PTHR37691">
    <property type="entry name" value="BLR3518 PROTEIN"/>
    <property type="match status" value="1"/>
</dbReference>
<organism evidence="1 2">
    <name type="scientific">Candidatus Methylobacter favarea</name>
    <dbReference type="NCBI Taxonomy" id="2707345"/>
    <lineage>
        <taxon>Bacteria</taxon>
        <taxon>Pseudomonadati</taxon>
        <taxon>Pseudomonadota</taxon>
        <taxon>Gammaproteobacteria</taxon>
        <taxon>Methylococcales</taxon>
        <taxon>Methylococcaceae</taxon>
        <taxon>Methylobacter</taxon>
    </lineage>
</organism>
<protein>
    <recommendedName>
        <fullName evidence="3">DsrE family protein</fullName>
    </recommendedName>
</protein>
<evidence type="ECO:0008006" key="3">
    <source>
        <dbReference type="Google" id="ProtNLM"/>
    </source>
</evidence>
<comment type="caution">
    <text evidence="1">The sequence shown here is derived from an EMBL/GenBank/DDBJ whole genome shotgun (WGS) entry which is preliminary data.</text>
</comment>
<dbReference type="InterPro" id="IPR003787">
    <property type="entry name" value="Sulphur_relay_DsrE/F-like"/>
</dbReference>
<keyword evidence="2" id="KW-1185">Reference proteome</keyword>
<sequence>MFGKTLKLNKPGGLMRLSYGVGILTLALSGCAQPALSAVQERDAWQYPAIPAYGKVRSYPNAAARPVPDRDYRVLFDITKAAGTPDKVNPGLDHVARLLNLFALSGVPAESLKIALVIHGPATPIVLADERYRKLHGSDNPNTELIGLLKRAGVTLYICGQALAEKGFDPAGVNPAITLALSALTVLPIYQLDGYALIPD</sequence>
<dbReference type="SUPFAM" id="SSF75169">
    <property type="entry name" value="DsrEFH-like"/>
    <property type="match status" value="1"/>
</dbReference>
<accession>A0A8S0XEZ2</accession>
<dbReference type="Gene3D" id="3.40.1260.10">
    <property type="entry name" value="DsrEFH-like"/>
    <property type="match status" value="1"/>
</dbReference>
<dbReference type="PROSITE" id="PS51257">
    <property type="entry name" value="PROKAR_LIPOPROTEIN"/>
    <property type="match status" value="1"/>
</dbReference>
<reference evidence="1 2" key="1">
    <citation type="submission" date="2020-02" db="EMBL/GenBank/DDBJ databases">
        <authorList>
            <person name="Hogendoorn C."/>
        </authorList>
    </citation>
    <scope>NUCLEOTIDE SEQUENCE [LARGE SCALE GENOMIC DNA]</scope>
    <source>
        <strain evidence="1">METHB21</strain>
    </source>
</reference>
<evidence type="ECO:0000313" key="2">
    <source>
        <dbReference type="Proteomes" id="UP000494216"/>
    </source>
</evidence>
<gene>
    <name evidence="1" type="ORF">METHB2_20005</name>
</gene>